<dbReference type="EC" id="4.1.99.3" evidence="3"/>
<evidence type="ECO:0000259" key="15">
    <source>
        <dbReference type="PROSITE" id="PS51645"/>
    </source>
</evidence>
<dbReference type="NCBIfam" id="TIGR00591">
    <property type="entry name" value="phr2"/>
    <property type="match status" value="1"/>
</dbReference>
<evidence type="ECO:0000313" key="16">
    <source>
        <dbReference type="EMBL" id="CAG9864277.1"/>
    </source>
</evidence>
<dbReference type="InterPro" id="IPR006050">
    <property type="entry name" value="DNA_photolyase_N"/>
</dbReference>
<evidence type="ECO:0000256" key="3">
    <source>
        <dbReference type="ARBA" id="ARBA00013149"/>
    </source>
</evidence>
<comment type="catalytic activity">
    <reaction evidence="12">
        <text>cyclobutadipyrimidine (in DNA) = 2 pyrimidine residues (in DNA).</text>
        <dbReference type="EC" id="4.1.99.3"/>
    </reaction>
</comment>
<keyword evidence="7" id="KW-0274">FAD</keyword>
<evidence type="ECO:0000256" key="6">
    <source>
        <dbReference type="ARBA" id="ARBA00022763"/>
    </source>
</evidence>
<dbReference type="FunFam" id="1.10.579.10:FF:000002">
    <property type="entry name" value="Deoxyribodipyrimidine photolyase"/>
    <property type="match status" value="1"/>
</dbReference>
<evidence type="ECO:0000256" key="12">
    <source>
        <dbReference type="ARBA" id="ARBA00033999"/>
    </source>
</evidence>
<keyword evidence="10" id="KW-0456">Lyase</keyword>
<dbReference type="PROSITE" id="PS51645">
    <property type="entry name" value="PHR_CRY_ALPHA_BETA"/>
    <property type="match status" value="1"/>
</dbReference>
<dbReference type="Pfam" id="PF00875">
    <property type="entry name" value="DNA_photolyase"/>
    <property type="match status" value="1"/>
</dbReference>
<evidence type="ECO:0000256" key="7">
    <source>
        <dbReference type="ARBA" id="ARBA00022827"/>
    </source>
</evidence>
<dbReference type="PANTHER" id="PTHR10211:SF0">
    <property type="entry name" value="DEOXYRIBODIPYRIMIDINE PHOTO-LYASE"/>
    <property type="match status" value="1"/>
</dbReference>
<dbReference type="FunFam" id="3.40.50.620:FF:000110">
    <property type="entry name" value="Deoxyribodipyrimidine photolyase"/>
    <property type="match status" value="1"/>
</dbReference>
<evidence type="ECO:0000256" key="2">
    <source>
        <dbReference type="ARBA" id="ARBA00006409"/>
    </source>
</evidence>
<reference evidence="16" key="1">
    <citation type="submission" date="2022-01" db="EMBL/GenBank/DDBJ databases">
        <authorList>
            <person name="King R."/>
        </authorList>
    </citation>
    <scope>NUCLEOTIDE SEQUENCE</scope>
</reference>
<name>A0A9N9TSQ2_PHYSR</name>
<dbReference type="InterPro" id="IPR052219">
    <property type="entry name" value="Photolyase_Class-2"/>
</dbReference>
<evidence type="ECO:0000256" key="8">
    <source>
        <dbReference type="ARBA" id="ARBA00023125"/>
    </source>
</evidence>
<comment type="similarity">
    <text evidence="2">Belongs to the DNA photolyase class-2 family.</text>
</comment>
<protein>
    <recommendedName>
        <fullName evidence="4">Deoxyribodipyrimidine photo-lyase</fullName>
        <ecNumber evidence="3">4.1.99.3</ecNumber>
    </recommendedName>
    <alternativeName>
        <fullName evidence="11">DNA photolyase</fullName>
    </alternativeName>
    <alternativeName>
        <fullName evidence="14">Photoreactivating enzyme</fullName>
    </alternativeName>
</protein>
<dbReference type="SUPFAM" id="SSF52425">
    <property type="entry name" value="Cryptochrome/photolyase, N-terminal domain"/>
    <property type="match status" value="1"/>
</dbReference>
<dbReference type="InterPro" id="IPR014729">
    <property type="entry name" value="Rossmann-like_a/b/a_fold"/>
</dbReference>
<dbReference type="OrthoDB" id="496749at2759"/>
<dbReference type="FunFam" id="1.25.40.80:FF:000004">
    <property type="entry name" value="Deoxyribodipyrimidine photolyase"/>
    <property type="match status" value="1"/>
</dbReference>
<evidence type="ECO:0000256" key="13">
    <source>
        <dbReference type="ARBA" id="ARBA00059220"/>
    </source>
</evidence>
<keyword evidence="8" id="KW-0238">DNA-binding</keyword>
<dbReference type="GO" id="GO:0000719">
    <property type="term" value="P:photoreactive repair"/>
    <property type="evidence" value="ECO:0007669"/>
    <property type="project" value="TreeGrafter"/>
</dbReference>
<evidence type="ECO:0000313" key="17">
    <source>
        <dbReference type="Proteomes" id="UP001153712"/>
    </source>
</evidence>
<proteinExistence type="inferred from homology"/>
<gene>
    <name evidence="16" type="ORF">PHYEVI_LOCUS10534</name>
</gene>
<evidence type="ECO:0000256" key="11">
    <source>
        <dbReference type="ARBA" id="ARBA00031671"/>
    </source>
</evidence>
<dbReference type="Gene3D" id="3.40.50.620">
    <property type="entry name" value="HUPs"/>
    <property type="match status" value="1"/>
</dbReference>
<dbReference type="InterPro" id="IPR036155">
    <property type="entry name" value="Crypto/Photolyase_N_sf"/>
</dbReference>
<keyword evidence="6" id="KW-0227">DNA damage</keyword>
<evidence type="ECO:0000256" key="10">
    <source>
        <dbReference type="ARBA" id="ARBA00023239"/>
    </source>
</evidence>
<dbReference type="SUPFAM" id="SSF48173">
    <property type="entry name" value="Cryptochrome/photolyase FAD-binding domain"/>
    <property type="match status" value="1"/>
</dbReference>
<evidence type="ECO:0000256" key="1">
    <source>
        <dbReference type="ARBA" id="ARBA00001974"/>
    </source>
</evidence>
<dbReference type="EMBL" id="OU900100">
    <property type="protein sequence ID" value="CAG9864277.1"/>
    <property type="molecule type" value="Genomic_DNA"/>
</dbReference>
<sequence length="540" mass="62609">MASLKPRHCNGKILLNQLTKELFLNNIVESREAQGEPIDFDFIKARCKILSKNDRIKENSKGILYWMYRDCRVQDNWAMIFAHRMATKQKLPLFVCYSIKNAQNQYPTERHFTFLIEGLKIVQKECKKLNIAFHLLNSSPKDLATLIATNNIGGVVCDFSPLKHPRKLQETLLENLPDDVPLVQVDAHNIVPVWVASDKQEGMAKFLRPKINKHLDEFLTGFPVIPPHRYTGKLDTTNEIDLSDALKYFKPKYEVPYVQWGEGPGFEGALSMLHHFIINNLEYYGISSNDPAKDNTSKLSPWLNFGHISAQRCALEVKSLGSLHKQQCDKYLEELIVRRELSDNYCYYNSDYDNINGAAKWAKETLELHSKDKRTWVYSKEQLERANTHDEMWNCAQLQAQRIGKIHGYMRMYWCKKVLEWTKSPDEAIEYALWLNDTFCLDGTDPNGYVGVMWSICGVHDQGWKEREIFGKIRYMVDYSLRRKFDMDDYCASFNRKIAVSGKPKARGGRASLAKRSIHFLYRPCLMSVCTVNSSSIFKY</sequence>
<dbReference type="InterPro" id="IPR008148">
    <property type="entry name" value="DNA_photolyase_2"/>
</dbReference>
<evidence type="ECO:0000256" key="9">
    <source>
        <dbReference type="ARBA" id="ARBA00023204"/>
    </source>
</evidence>
<keyword evidence="5" id="KW-0285">Flavoprotein</keyword>
<dbReference type="AlphaFoldDB" id="A0A9N9TSQ2"/>
<feature type="domain" description="Photolyase/cryptochrome alpha/beta" evidence="15">
    <location>
        <begin position="61"/>
        <end position="193"/>
    </location>
</feature>
<dbReference type="Proteomes" id="UP001153712">
    <property type="component" value="Chromosome 7"/>
</dbReference>
<evidence type="ECO:0000256" key="14">
    <source>
        <dbReference type="ARBA" id="ARBA00083107"/>
    </source>
</evidence>
<accession>A0A9N9TSQ2</accession>
<keyword evidence="17" id="KW-1185">Reference proteome</keyword>
<dbReference type="InterPro" id="IPR036134">
    <property type="entry name" value="Crypto/Photolyase_FAD-like_sf"/>
</dbReference>
<dbReference type="GO" id="GO:0009650">
    <property type="term" value="P:UV protection"/>
    <property type="evidence" value="ECO:0007669"/>
    <property type="project" value="UniProtKB-ARBA"/>
</dbReference>
<keyword evidence="9" id="KW-0234">DNA repair</keyword>
<comment type="function">
    <text evidence="13">Involved in repair of UV radiation-induced DNA damage. Catalyzes the light-dependent monomerization (300-600 nm) of cyclobutyl pyrimidine dimers (in cis-syn configuration), which are formed between adjacent bases on the same DNA strand upon exposure to ultraviolet radiation.</text>
</comment>
<comment type="cofactor">
    <cofactor evidence="1">
        <name>FAD</name>
        <dbReference type="ChEBI" id="CHEBI:57692"/>
    </cofactor>
</comment>
<organism evidence="16 17">
    <name type="scientific">Phyllotreta striolata</name>
    <name type="common">Striped flea beetle</name>
    <name type="synonym">Crioceris striolata</name>
    <dbReference type="NCBI Taxonomy" id="444603"/>
    <lineage>
        <taxon>Eukaryota</taxon>
        <taxon>Metazoa</taxon>
        <taxon>Ecdysozoa</taxon>
        <taxon>Arthropoda</taxon>
        <taxon>Hexapoda</taxon>
        <taxon>Insecta</taxon>
        <taxon>Pterygota</taxon>
        <taxon>Neoptera</taxon>
        <taxon>Endopterygota</taxon>
        <taxon>Coleoptera</taxon>
        <taxon>Polyphaga</taxon>
        <taxon>Cucujiformia</taxon>
        <taxon>Chrysomeloidea</taxon>
        <taxon>Chrysomelidae</taxon>
        <taxon>Galerucinae</taxon>
        <taxon>Alticini</taxon>
        <taxon>Phyllotreta</taxon>
    </lineage>
</organism>
<dbReference type="GO" id="GO:0003904">
    <property type="term" value="F:deoxyribodipyrimidine photo-lyase activity"/>
    <property type="evidence" value="ECO:0007669"/>
    <property type="project" value="UniProtKB-EC"/>
</dbReference>
<evidence type="ECO:0000256" key="5">
    <source>
        <dbReference type="ARBA" id="ARBA00022630"/>
    </source>
</evidence>
<dbReference type="Gene3D" id="1.25.40.80">
    <property type="match status" value="1"/>
</dbReference>
<dbReference type="Gene3D" id="1.10.579.10">
    <property type="entry name" value="DNA Cyclobutane Dipyrimidine Photolyase, subunit A, domain 3"/>
    <property type="match status" value="1"/>
</dbReference>
<dbReference type="PANTHER" id="PTHR10211">
    <property type="entry name" value="DEOXYRIBODIPYRIMIDINE PHOTOLYASE"/>
    <property type="match status" value="1"/>
</dbReference>
<evidence type="ECO:0000256" key="4">
    <source>
        <dbReference type="ARBA" id="ARBA00014046"/>
    </source>
</evidence>
<dbReference type="GO" id="GO:0003677">
    <property type="term" value="F:DNA binding"/>
    <property type="evidence" value="ECO:0007669"/>
    <property type="project" value="UniProtKB-KW"/>
</dbReference>